<reference evidence="4" key="1">
    <citation type="journal article" date="2020" name="Appl. Environ. Microbiol.">
        <title>Diazotrophic Anaeromyxobacter Isolates from Soils.</title>
        <authorList>
            <person name="Masuda Y."/>
            <person name="Yamanaka H."/>
            <person name="Xu Z.X."/>
            <person name="Shiratori Y."/>
            <person name="Aono T."/>
            <person name="Amachi S."/>
            <person name="Senoo K."/>
            <person name="Itoh H."/>
        </authorList>
    </citation>
    <scope>NUCLEOTIDE SEQUENCE [LARGE SCALE GENOMIC DNA]</scope>
    <source>
        <strain evidence="4">R267</strain>
    </source>
</reference>
<proteinExistence type="predicted"/>
<evidence type="ECO:0008006" key="5">
    <source>
        <dbReference type="Google" id="ProtNLM"/>
    </source>
</evidence>
<evidence type="ECO:0000256" key="2">
    <source>
        <dbReference type="SAM" id="SignalP"/>
    </source>
</evidence>
<dbReference type="AlphaFoldDB" id="A0A7I9VIS0"/>
<protein>
    <recommendedName>
        <fullName evidence="5">DUF4142 domain-containing protein</fullName>
    </recommendedName>
</protein>
<sequence length="229" mass="23271">MIGFARAGRAAAALLALAACAAGRTRPPAAAEAAPLEATRAFYRALHAGDASGAARLVDGPRAGEATAAFVQLARAYEALEQAIAARFGREAARAVGYAERVAAEEDALRSARAEVQGDRATVLSEERPLATLRRVDGAWKVVLEEALADEHGLAALAGEAEASAVAAEKVGPAVRGGLFDSAADALETFRNEADIARGGLVPDGEGPGEPASPDAEQPGEPLEGGPEL</sequence>
<dbReference type="Proteomes" id="UP000503640">
    <property type="component" value="Unassembled WGS sequence"/>
</dbReference>
<dbReference type="RefSeq" id="WP_176063574.1">
    <property type="nucleotide sequence ID" value="NZ_BJTG01000002.1"/>
</dbReference>
<keyword evidence="4" id="KW-1185">Reference proteome</keyword>
<evidence type="ECO:0000256" key="1">
    <source>
        <dbReference type="SAM" id="MobiDB-lite"/>
    </source>
</evidence>
<feature type="compositionally biased region" description="Low complexity" evidence="1">
    <location>
        <begin position="219"/>
        <end position="229"/>
    </location>
</feature>
<dbReference type="PROSITE" id="PS51257">
    <property type="entry name" value="PROKAR_LIPOPROTEIN"/>
    <property type="match status" value="1"/>
</dbReference>
<feature type="region of interest" description="Disordered" evidence="1">
    <location>
        <begin position="195"/>
        <end position="229"/>
    </location>
</feature>
<feature type="signal peptide" evidence="2">
    <location>
        <begin position="1"/>
        <end position="21"/>
    </location>
</feature>
<organism evidence="3 4">
    <name type="scientific">Anaeromyxobacter diazotrophicus</name>
    <dbReference type="NCBI Taxonomy" id="2590199"/>
    <lineage>
        <taxon>Bacteria</taxon>
        <taxon>Pseudomonadati</taxon>
        <taxon>Myxococcota</taxon>
        <taxon>Myxococcia</taxon>
        <taxon>Myxococcales</taxon>
        <taxon>Cystobacterineae</taxon>
        <taxon>Anaeromyxobacteraceae</taxon>
        <taxon>Anaeromyxobacter</taxon>
    </lineage>
</organism>
<accession>A0A7I9VIS0</accession>
<evidence type="ECO:0000313" key="4">
    <source>
        <dbReference type="Proteomes" id="UP000503640"/>
    </source>
</evidence>
<name>A0A7I9VIS0_9BACT</name>
<feature type="chain" id="PRO_5029644015" description="DUF4142 domain-containing protein" evidence="2">
    <location>
        <begin position="22"/>
        <end position="229"/>
    </location>
</feature>
<dbReference type="EMBL" id="BJTG01000002">
    <property type="protein sequence ID" value="GEJ56265.1"/>
    <property type="molecule type" value="Genomic_DNA"/>
</dbReference>
<comment type="caution">
    <text evidence="3">The sequence shown here is derived from an EMBL/GenBank/DDBJ whole genome shotgun (WGS) entry which is preliminary data.</text>
</comment>
<keyword evidence="2" id="KW-0732">Signal</keyword>
<evidence type="ECO:0000313" key="3">
    <source>
        <dbReference type="EMBL" id="GEJ56265.1"/>
    </source>
</evidence>
<dbReference type="InterPro" id="IPR032710">
    <property type="entry name" value="NTF2-like_dom_sf"/>
</dbReference>
<dbReference type="SUPFAM" id="SSF54427">
    <property type="entry name" value="NTF2-like"/>
    <property type="match status" value="1"/>
</dbReference>
<gene>
    <name evidence="3" type="ORF">AMYX_10060</name>
</gene>